<name>A0A2T7EJE1_9POAL</name>
<dbReference type="Proteomes" id="UP000244336">
    <property type="component" value="Chromosome 3"/>
</dbReference>
<dbReference type="AlphaFoldDB" id="A0A2T7EJE1"/>
<protein>
    <submittedName>
        <fullName evidence="1">Uncharacterized protein</fullName>
    </submittedName>
</protein>
<evidence type="ECO:0000313" key="1">
    <source>
        <dbReference type="EMBL" id="PUZ67938.1"/>
    </source>
</evidence>
<dbReference type="Gramene" id="PUZ67938">
    <property type="protein sequence ID" value="PUZ67938"/>
    <property type="gene ID" value="GQ55_3G474600"/>
</dbReference>
<dbReference type="STRING" id="1504633.A0A2T7EJE1"/>
<reference evidence="1 2" key="1">
    <citation type="submission" date="2018-04" db="EMBL/GenBank/DDBJ databases">
        <title>WGS assembly of Panicum hallii var. hallii HAL2.</title>
        <authorList>
            <person name="Lovell J."/>
            <person name="Jenkins J."/>
            <person name="Lowry D."/>
            <person name="Mamidi S."/>
            <person name="Sreedasyam A."/>
            <person name="Weng X."/>
            <person name="Barry K."/>
            <person name="Bonette J."/>
            <person name="Campitelli B."/>
            <person name="Daum C."/>
            <person name="Gordon S."/>
            <person name="Gould B."/>
            <person name="Lipzen A."/>
            <person name="MacQueen A."/>
            <person name="Palacio-Mejia J."/>
            <person name="Plott C."/>
            <person name="Shakirov E."/>
            <person name="Shu S."/>
            <person name="Yoshinaga Y."/>
            <person name="Zane M."/>
            <person name="Rokhsar D."/>
            <person name="Grimwood J."/>
            <person name="Schmutz J."/>
            <person name="Juenger T."/>
        </authorList>
    </citation>
    <scope>NUCLEOTIDE SEQUENCE [LARGE SCALE GENOMIC DNA]</scope>
    <source>
        <strain evidence="2">cv. HAL2</strain>
    </source>
</reference>
<gene>
    <name evidence="1" type="ORF">GQ55_3G474600</name>
</gene>
<organism evidence="1 2">
    <name type="scientific">Panicum hallii var. hallii</name>
    <dbReference type="NCBI Taxonomy" id="1504633"/>
    <lineage>
        <taxon>Eukaryota</taxon>
        <taxon>Viridiplantae</taxon>
        <taxon>Streptophyta</taxon>
        <taxon>Embryophyta</taxon>
        <taxon>Tracheophyta</taxon>
        <taxon>Spermatophyta</taxon>
        <taxon>Magnoliopsida</taxon>
        <taxon>Liliopsida</taxon>
        <taxon>Poales</taxon>
        <taxon>Poaceae</taxon>
        <taxon>PACMAD clade</taxon>
        <taxon>Panicoideae</taxon>
        <taxon>Panicodae</taxon>
        <taxon>Paniceae</taxon>
        <taxon>Panicinae</taxon>
        <taxon>Panicum</taxon>
        <taxon>Panicum sect. Panicum</taxon>
    </lineage>
</organism>
<keyword evidence="2" id="KW-1185">Reference proteome</keyword>
<proteinExistence type="predicted"/>
<sequence length="136" mass="14465">MVCVGGPRADQAAEGARLASRYGKEAGPPHLPAAAILLLSGRRRGHDAELGPEVPTGASSNGAALLWWAPAPKLLLYGQALGQGKVPAAAAACREARFQVVPGVLRCRRRRRQRRLLPAAERGLPEVRPQVLRSAR</sequence>
<evidence type="ECO:0000313" key="2">
    <source>
        <dbReference type="Proteomes" id="UP000244336"/>
    </source>
</evidence>
<accession>A0A2T7EJE1</accession>
<dbReference type="EMBL" id="CM009751">
    <property type="protein sequence ID" value="PUZ67938.1"/>
    <property type="molecule type" value="Genomic_DNA"/>
</dbReference>